<organism evidence="2 3">
    <name type="scientific">Trichoderma harzianum CBS 226.95</name>
    <dbReference type="NCBI Taxonomy" id="983964"/>
    <lineage>
        <taxon>Eukaryota</taxon>
        <taxon>Fungi</taxon>
        <taxon>Dikarya</taxon>
        <taxon>Ascomycota</taxon>
        <taxon>Pezizomycotina</taxon>
        <taxon>Sordariomycetes</taxon>
        <taxon>Hypocreomycetidae</taxon>
        <taxon>Hypocreales</taxon>
        <taxon>Hypocreaceae</taxon>
        <taxon>Trichoderma</taxon>
    </lineage>
</organism>
<proteinExistence type="predicted"/>
<dbReference type="AlphaFoldDB" id="A0A2T4A7F0"/>
<evidence type="ECO:0000313" key="2">
    <source>
        <dbReference type="EMBL" id="PTB52913.1"/>
    </source>
</evidence>
<feature type="compositionally biased region" description="Polar residues" evidence="1">
    <location>
        <begin position="91"/>
        <end position="100"/>
    </location>
</feature>
<name>A0A2T4A7F0_TRIHA</name>
<protein>
    <submittedName>
        <fullName evidence="2">Uncharacterized protein</fullName>
    </submittedName>
</protein>
<dbReference type="EMBL" id="KZ679683">
    <property type="protein sequence ID" value="PTB52913.1"/>
    <property type="molecule type" value="Genomic_DNA"/>
</dbReference>
<sequence>MYKHGSLPILLPACTCFISLRRYKYVTFVDVDKTPFAMAVLVCRRKHWACDLGYEAARLCEMDPEQGSRRRMGAPSSTAGTTSKHFLPCPAQSTGTLKAI</sequence>
<keyword evidence="3" id="KW-1185">Reference proteome</keyword>
<evidence type="ECO:0000313" key="3">
    <source>
        <dbReference type="Proteomes" id="UP000241690"/>
    </source>
</evidence>
<gene>
    <name evidence="2" type="ORF">M431DRAFT_510180</name>
</gene>
<dbReference type="GeneID" id="36627989"/>
<accession>A0A2T4A7F0</accession>
<feature type="compositionally biased region" description="Polar residues" evidence="1">
    <location>
        <begin position="75"/>
        <end position="84"/>
    </location>
</feature>
<dbReference type="RefSeq" id="XP_024772590.1">
    <property type="nucleotide sequence ID" value="XM_024919420.1"/>
</dbReference>
<reference evidence="2 3" key="1">
    <citation type="submission" date="2016-07" db="EMBL/GenBank/DDBJ databases">
        <title>Multiple horizontal gene transfer events from other fungi enriched the ability of initially mycotrophic Trichoderma (Ascomycota) to feed on dead plant biomass.</title>
        <authorList>
            <consortium name="DOE Joint Genome Institute"/>
            <person name="Aerts A."/>
            <person name="Atanasova L."/>
            <person name="Chenthamara K."/>
            <person name="Zhang J."/>
            <person name="Grujic M."/>
            <person name="Henrissat B."/>
            <person name="Kuo A."/>
            <person name="Salamov A."/>
            <person name="Lipzen A."/>
            <person name="Labutti K."/>
            <person name="Barry K."/>
            <person name="Miao Y."/>
            <person name="Rahimi M.J."/>
            <person name="Shen Q."/>
            <person name="Grigoriev I.V."/>
            <person name="Kubicek C.P."/>
            <person name="Druzhinina I.S."/>
        </authorList>
    </citation>
    <scope>NUCLEOTIDE SEQUENCE [LARGE SCALE GENOMIC DNA]</scope>
    <source>
        <strain evidence="2 3">CBS 226.95</strain>
    </source>
</reference>
<evidence type="ECO:0000256" key="1">
    <source>
        <dbReference type="SAM" id="MobiDB-lite"/>
    </source>
</evidence>
<feature type="region of interest" description="Disordered" evidence="1">
    <location>
        <begin position="66"/>
        <end position="100"/>
    </location>
</feature>
<dbReference type="Proteomes" id="UP000241690">
    <property type="component" value="Unassembled WGS sequence"/>
</dbReference>